<feature type="domain" description="PRISE-like Rossmann-fold" evidence="1">
    <location>
        <begin position="61"/>
        <end position="258"/>
    </location>
</feature>
<dbReference type="PANTHER" id="PTHR32487:SF29">
    <property type="entry name" value="NAD-DEPENDENT EPIMERASE_DEHYDRATASE DOMAIN-CONTAINING PROTEIN"/>
    <property type="match status" value="1"/>
</dbReference>
<sequence>MSSPFLAKDLDSSTYTVHAPREALPLDLAPVVPVPKQINVESREIYHGLPIYGEEFHGKSALIAGANGISGAYMLKVMRDYPDIWKRVYCISRRPQMNDVPDWFSSHAIDLFNTDAQGVAKTIEAAGIKEIDYAFFYAFMPVAASDSRTLFKEAEELAEINGKIFHNFLEGLYLAGLRPKRILLQTGCKGYGQHYGPMICPLIEDSVPNARNYKEPNFYYSQEDVLWKFCKRTGIEWVDSRPSFIVGLVKDNNLNFLSPLMLYAAVSKLSGEEGTGVPRSERVGQIGGPLDCLSCKSELRSGYKGQLIYHRFAIVDYAIYCWWPLVLNMNKALAEAIELGRKLKIIPDKEY</sequence>
<reference evidence="2" key="1">
    <citation type="journal article" date="2022" name="bioRxiv">
        <title>Deciphering the potential niche of two novel black yeast fungi from a biological soil crust based on their genomes, phenotypes, and melanin regulation.</title>
        <authorList>
            <consortium name="DOE Joint Genome Institute"/>
            <person name="Carr E.C."/>
            <person name="Barton Q."/>
            <person name="Grambo S."/>
            <person name="Sullivan M."/>
            <person name="Renfro C.M."/>
            <person name="Kuo A."/>
            <person name="Pangilinan J."/>
            <person name="Lipzen A."/>
            <person name="Keymanesh K."/>
            <person name="Savage E."/>
            <person name="Barry K."/>
            <person name="Grigoriev I.V."/>
            <person name="Riekhof W.R."/>
            <person name="Harris S.S."/>
        </authorList>
    </citation>
    <scope>NUCLEOTIDE SEQUENCE</scope>
    <source>
        <strain evidence="2">JF 03-4F</strain>
    </source>
</reference>
<keyword evidence="3" id="KW-1185">Reference proteome</keyword>
<accession>A0AAN6DTE5</accession>
<proteinExistence type="predicted"/>
<dbReference type="PANTHER" id="PTHR32487">
    <property type="entry name" value="3-OXO-DELTA(4,5)-STEROID 5-BETA-REDUCTASE"/>
    <property type="match status" value="1"/>
</dbReference>
<organism evidence="2 3">
    <name type="scientific">Exophiala viscosa</name>
    <dbReference type="NCBI Taxonomy" id="2486360"/>
    <lineage>
        <taxon>Eukaryota</taxon>
        <taxon>Fungi</taxon>
        <taxon>Dikarya</taxon>
        <taxon>Ascomycota</taxon>
        <taxon>Pezizomycotina</taxon>
        <taxon>Eurotiomycetes</taxon>
        <taxon>Chaetothyriomycetidae</taxon>
        <taxon>Chaetothyriales</taxon>
        <taxon>Herpotrichiellaceae</taxon>
        <taxon>Exophiala</taxon>
    </lineage>
</organism>
<evidence type="ECO:0000259" key="1">
    <source>
        <dbReference type="Pfam" id="PF22917"/>
    </source>
</evidence>
<dbReference type="InterPro" id="IPR036291">
    <property type="entry name" value="NAD(P)-bd_dom_sf"/>
</dbReference>
<dbReference type="InterPro" id="IPR055222">
    <property type="entry name" value="PRISE-like_Rossmann-fold"/>
</dbReference>
<dbReference type="Pfam" id="PF22917">
    <property type="entry name" value="PRISE"/>
    <property type="match status" value="1"/>
</dbReference>
<evidence type="ECO:0000313" key="3">
    <source>
        <dbReference type="Proteomes" id="UP001203852"/>
    </source>
</evidence>
<name>A0AAN6DTE5_9EURO</name>
<dbReference type="EMBL" id="MU404355">
    <property type="protein sequence ID" value="KAI1611866.1"/>
    <property type="molecule type" value="Genomic_DNA"/>
</dbReference>
<dbReference type="AlphaFoldDB" id="A0AAN6DTE5"/>
<gene>
    <name evidence="2" type="ORF">EDD36DRAFT_488813</name>
</gene>
<comment type="caution">
    <text evidence="2">The sequence shown here is derived from an EMBL/GenBank/DDBJ whole genome shotgun (WGS) entry which is preliminary data.</text>
</comment>
<dbReference type="Proteomes" id="UP001203852">
    <property type="component" value="Unassembled WGS sequence"/>
</dbReference>
<evidence type="ECO:0000313" key="2">
    <source>
        <dbReference type="EMBL" id="KAI1611866.1"/>
    </source>
</evidence>
<dbReference type="SUPFAM" id="SSF51735">
    <property type="entry name" value="NAD(P)-binding Rossmann-fold domains"/>
    <property type="match status" value="1"/>
</dbReference>
<dbReference type="Gene3D" id="3.40.50.720">
    <property type="entry name" value="NAD(P)-binding Rossmann-like Domain"/>
    <property type="match status" value="1"/>
</dbReference>
<protein>
    <recommendedName>
        <fullName evidence="1">PRISE-like Rossmann-fold domain-containing protein</fullName>
    </recommendedName>
</protein>